<dbReference type="RefSeq" id="WP_390321472.1">
    <property type="nucleotide sequence ID" value="NZ_JBHSPB010000037.1"/>
</dbReference>
<keyword evidence="2" id="KW-1185">Reference proteome</keyword>
<protein>
    <submittedName>
        <fullName evidence="1">ISKra4 family transposase</fullName>
    </submittedName>
</protein>
<dbReference type="EMBL" id="JBHSPB010000037">
    <property type="protein sequence ID" value="MFC5724881.1"/>
    <property type="molecule type" value="Genomic_DNA"/>
</dbReference>
<organism evidence="1 2">
    <name type="scientific">Streptomyces gamaensis</name>
    <dbReference type="NCBI Taxonomy" id="1763542"/>
    <lineage>
        <taxon>Bacteria</taxon>
        <taxon>Bacillati</taxon>
        <taxon>Actinomycetota</taxon>
        <taxon>Actinomycetes</taxon>
        <taxon>Kitasatosporales</taxon>
        <taxon>Streptomycetaceae</taxon>
        <taxon>Streptomyces</taxon>
    </lineage>
</organism>
<comment type="caution">
    <text evidence="1">The sequence shown here is derived from an EMBL/GenBank/DDBJ whole genome shotgun (WGS) entry which is preliminary data.</text>
</comment>
<dbReference type="Proteomes" id="UP001596083">
    <property type="component" value="Unassembled WGS sequence"/>
</dbReference>
<dbReference type="NCBIfam" id="NF033572">
    <property type="entry name" value="transpos_ISKra4"/>
    <property type="match status" value="1"/>
</dbReference>
<accession>A0ABW0Z7S9</accession>
<gene>
    <name evidence="1" type="ORF">ACFP1Z_32515</name>
</gene>
<evidence type="ECO:0000313" key="1">
    <source>
        <dbReference type="EMBL" id="MFC5724881.1"/>
    </source>
</evidence>
<evidence type="ECO:0000313" key="2">
    <source>
        <dbReference type="Proteomes" id="UP001596083"/>
    </source>
</evidence>
<name>A0ABW0Z7S9_9ACTN</name>
<reference evidence="2" key="1">
    <citation type="journal article" date="2019" name="Int. J. Syst. Evol. Microbiol.">
        <title>The Global Catalogue of Microorganisms (GCM) 10K type strain sequencing project: providing services to taxonomists for standard genome sequencing and annotation.</title>
        <authorList>
            <consortium name="The Broad Institute Genomics Platform"/>
            <consortium name="The Broad Institute Genome Sequencing Center for Infectious Disease"/>
            <person name="Wu L."/>
            <person name="Ma J."/>
        </authorList>
    </citation>
    <scope>NUCLEOTIDE SEQUENCE [LARGE SCALE GENOMIC DNA]</scope>
    <source>
        <strain evidence="2">CGMCC 4.7304</strain>
    </source>
</reference>
<sequence>MERYDAPPSADDFEAATKLFEVLVTDLAAPKAGELAHHELEELLEERGRDLLRQLFQDHLDLRERREREAAAVRRPHVLGPDGLPRPRLETGHGRLLATVFGTVTVSRCAWRRLDASNVHPADAVLSLPRGRHSHGLARLAVQAATRMSYDAAHEAITRRCGRVLGKRRLAGLLVEAAGDIDSFYGAKVFEPGTDSTVLVLSTDGKGIVMRPEALREVTRQAAAKRQHTFRTRLAAGEKSGRKRMATLGAVYDAGAAPRRPHDVITPPGGFADGHIRSPGPVARNKWLYGSVERDAEHVVQQVFDHAQARDPGHRRTWVVLVDGARHQLGLVQAEARLHHVDVHIVIDIIHVLEKLWSAAWCFHRPGDQSAEDWVATHALAILNGQAGETADTLQVQADQAELAGELRRGVDACVRYLRGNVDFLHYDQALEAGWPIATGIIEGAARHLVADRLDISGARWGLAGAEAVLNLRAVTANGDLDAYWRHHIAAEHRRLYPPDQARYELTA</sequence>
<proteinExistence type="predicted"/>